<keyword evidence="2" id="KW-1185">Reference proteome</keyword>
<name>A0ACB5SJ09_9PEZI</name>
<evidence type="ECO:0000313" key="1">
    <source>
        <dbReference type="EMBL" id="GME43384.1"/>
    </source>
</evidence>
<gene>
    <name evidence="1" type="primary">g1902</name>
    <name evidence="1" type="ORF">NpPPO83_00001902</name>
</gene>
<dbReference type="Proteomes" id="UP001165186">
    <property type="component" value="Unassembled WGS sequence"/>
</dbReference>
<organism evidence="1 2">
    <name type="scientific">Neofusicoccum parvum</name>
    <dbReference type="NCBI Taxonomy" id="310453"/>
    <lineage>
        <taxon>Eukaryota</taxon>
        <taxon>Fungi</taxon>
        <taxon>Dikarya</taxon>
        <taxon>Ascomycota</taxon>
        <taxon>Pezizomycotina</taxon>
        <taxon>Dothideomycetes</taxon>
        <taxon>Dothideomycetes incertae sedis</taxon>
        <taxon>Botryosphaeriales</taxon>
        <taxon>Botryosphaeriaceae</taxon>
        <taxon>Neofusicoccum</taxon>
    </lineage>
</organism>
<proteinExistence type="predicted"/>
<comment type="caution">
    <text evidence="1">The sequence shown here is derived from an EMBL/GenBank/DDBJ whole genome shotgun (WGS) entry which is preliminary data.</text>
</comment>
<evidence type="ECO:0000313" key="2">
    <source>
        <dbReference type="Proteomes" id="UP001165186"/>
    </source>
</evidence>
<dbReference type="EMBL" id="BSXG01000108">
    <property type="protein sequence ID" value="GME43384.1"/>
    <property type="molecule type" value="Genomic_DNA"/>
</dbReference>
<reference evidence="1" key="1">
    <citation type="submission" date="2024-09" db="EMBL/GenBank/DDBJ databases">
        <title>Draft Genome Sequences of Neofusicoccum parvum.</title>
        <authorList>
            <person name="Ashida A."/>
            <person name="Camagna M."/>
            <person name="Tanaka A."/>
            <person name="Takemoto D."/>
        </authorList>
    </citation>
    <scope>NUCLEOTIDE SEQUENCE</scope>
    <source>
        <strain evidence="1">PPO83</strain>
    </source>
</reference>
<protein>
    <submittedName>
        <fullName evidence="1">Uncharacterized protein</fullName>
    </submittedName>
</protein>
<sequence>MATPRPAYYESAGESDDDGHAGRSKPRSQSNVAVKRSSQSSDLGRNNAAARPPDLASDSGYSSRTAATKSSADSAKSSSDRRGSPVKTEAPPAVPDAPTPTKTRSKQSESSKKKAVQARESSKSSKTTKPSKSSKNIKPVVVRQSSTRDRTTSAESQAIAIEHCNGHQLPSLYSSITSPAFLSEQGRIW</sequence>
<accession>A0ACB5SJ09</accession>